<evidence type="ECO:0000256" key="2">
    <source>
        <dbReference type="SAM" id="MobiDB-lite"/>
    </source>
</evidence>
<dbReference type="Gene3D" id="4.10.240.10">
    <property type="entry name" value="Zn(2)-C6 fungal-type DNA-binding domain"/>
    <property type="match status" value="1"/>
</dbReference>
<sequence length="663" mass="73477">MSSGPETRSTEGSNTSVKKKQPRPCDMCRRRKRGCDGGETCSYCLTRHLRCTYEEAPPARGNQLPENERIADLKMRLNFAEAALWEIQDRAPATNLKQSIKGVLNPFSPPHPDDSDFNGIAESFHALSLDNAPQDPGFQGKSSAAMLVRVAAAEKFRANGSQLSVQGRSNAMPKASTPRPWYDHSPHPHYTFPEEDLMMNLVTLYFTNVNVFIPLLHRPTFLECIKDGRYTRHNGYASTVLPVLVKTSDGDGIIKSNCTATMGAINLPYAIFKPIASLAAEFLNWTSNPRTSWSIVGFGLRLAQDIGAHRKKVGDPRSGIEQELISGRILLLFDIGLGAALGRSAYLEPHQTDIGDLVECDDEYWIDTDGPVRQPEGQPPSVAFFNCMINLCRILNVALLPLYCTEAHLVRLGITDVADIAVDLEAVLGKWLRTIPPHLVWDPDHADPLFAAQSAALHCFYCYTRIHIHRPFLRAMHPAIQPVDAARACICIAKTNLERHPDAPLLFSQSPLFTSAMVLLLEMWDANTARADSTRLLHDIYTVIRVLKSQQQRWQSSAFHTEVLERLLSTSGFSTAELDTRNDPDFVMDIINPTAAVAREDSIGSFVAPRPRQSSVIRAQPLMMGAPAHSPSPPPRLASDAMPPVFAGDEEITARFHRPQNIP</sequence>
<evidence type="ECO:0000313" key="5">
    <source>
        <dbReference type="Proteomes" id="UP001215280"/>
    </source>
</evidence>
<feature type="region of interest" description="Disordered" evidence="2">
    <location>
        <begin position="1"/>
        <end position="23"/>
    </location>
</feature>
<name>A0AAD7N512_9AGAR</name>
<gene>
    <name evidence="4" type="ORF">DFH07DRAFT_963156</name>
</gene>
<keyword evidence="1" id="KW-0539">Nucleus</keyword>
<dbReference type="Proteomes" id="UP001215280">
    <property type="component" value="Unassembled WGS sequence"/>
</dbReference>
<dbReference type="PROSITE" id="PS50048">
    <property type="entry name" value="ZN2_CY6_FUNGAL_2"/>
    <property type="match status" value="1"/>
</dbReference>
<feature type="domain" description="Zn(2)-C6 fungal-type" evidence="3">
    <location>
        <begin position="24"/>
        <end position="53"/>
    </location>
</feature>
<reference evidence="4" key="1">
    <citation type="submission" date="2023-03" db="EMBL/GenBank/DDBJ databases">
        <title>Massive genome expansion in bonnet fungi (Mycena s.s.) driven by repeated elements and novel gene families across ecological guilds.</title>
        <authorList>
            <consortium name="Lawrence Berkeley National Laboratory"/>
            <person name="Harder C.B."/>
            <person name="Miyauchi S."/>
            <person name="Viragh M."/>
            <person name="Kuo A."/>
            <person name="Thoen E."/>
            <person name="Andreopoulos B."/>
            <person name="Lu D."/>
            <person name="Skrede I."/>
            <person name="Drula E."/>
            <person name="Henrissat B."/>
            <person name="Morin E."/>
            <person name="Kohler A."/>
            <person name="Barry K."/>
            <person name="LaButti K."/>
            <person name="Morin E."/>
            <person name="Salamov A."/>
            <person name="Lipzen A."/>
            <person name="Mereny Z."/>
            <person name="Hegedus B."/>
            <person name="Baldrian P."/>
            <person name="Stursova M."/>
            <person name="Weitz H."/>
            <person name="Taylor A."/>
            <person name="Grigoriev I.V."/>
            <person name="Nagy L.G."/>
            <person name="Martin F."/>
            <person name="Kauserud H."/>
        </authorList>
    </citation>
    <scope>NUCLEOTIDE SEQUENCE</scope>
    <source>
        <strain evidence="4">CBHHK188m</strain>
    </source>
</reference>
<dbReference type="SMART" id="SM00066">
    <property type="entry name" value="GAL4"/>
    <property type="match status" value="1"/>
</dbReference>
<dbReference type="PROSITE" id="PS00463">
    <property type="entry name" value="ZN2_CY6_FUNGAL_1"/>
    <property type="match status" value="1"/>
</dbReference>
<dbReference type="InterPro" id="IPR001138">
    <property type="entry name" value="Zn2Cys6_DnaBD"/>
</dbReference>
<dbReference type="PANTHER" id="PTHR46910">
    <property type="entry name" value="TRANSCRIPTION FACTOR PDR1"/>
    <property type="match status" value="1"/>
</dbReference>
<dbReference type="InterPro" id="IPR036864">
    <property type="entry name" value="Zn2-C6_fun-type_DNA-bd_sf"/>
</dbReference>
<dbReference type="GO" id="GO:0008270">
    <property type="term" value="F:zinc ion binding"/>
    <property type="evidence" value="ECO:0007669"/>
    <property type="project" value="InterPro"/>
</dbReference>
<dbReference type="CDD" id="cd00067">
    <property type="entry name" value="GAL4"/>
    <property type="match status" value="1"/>
</dbReference>
<organism evidence="4 5">
    <name type="scientific">Mycena maculata</name>
    <dbReference type="NCBI Taxonomy" id="230809"/>
    <lineage>
        <taxon>Eukaryota</taxon>
        <taxon>Fungi</taxon>
        <taxon>Dikarya</taxon>
        <taxon>Basidiomycota</taxon>
        <taxon>Agaricomycotina</taxon>
        <taxon>Agaricomycetes</taxon>
        <taxon>Agaricomycetidae</taxon>
        <taxon>Agaricales</taxon>
        <taxon>Marasmiineae</taxon>
        <taxon>Mycenaceae</taxon>
        <taxon>Mycena</taxon>
    </lineage>
</organism>
<accession>A0AAD7N512</accession>
<dbReference type="GO" id="GO:0000981">
    <property type="term" value="F:DNA-binding transcription factor activity, RNA polymerase II-specific"/>
    <property type="evidence" value="ECO:0007669"/>
    <property type="project" value="InterPro"/>
</dbReference>
<feature type="compositionally biased region" description="Polar residues" evidence="2">
    <location>
        <begin position="1"/>
        <end position="16"/>
    </location>
</feature>
<dbReference type="InterPro" id="IPR050987">
    <property type="entry name" value="AtrR-like"/>
</dbReference>
<dbReference type="AlphaFoldDB" id="A0AAD7N512"/>
<evidence type="ECO:0000256" key="1">
    <source>
        <dbReference type="ARBA" id="ARBA00023242"/>
    </source>
</evidence>
<proteinExistence type="predicted"/>
<protein>
    <recommendedName>
        <fullName evidence="3">Zn(2)-C6 fungal-type domain-containing protein</fullName>
    </recommendedName>
</protein>
<evidence type="ECO:0000259" key="3">
    <source>
        <dbReference type="PROSITE" id="PS50048"/>
    </source>
</evidence>
<dbReference type="CDD" id="cd12148">
    <property type="entry name" value="fungal_TF_MHR"/>
    <property type="match status" value="1"/>
</dbReference>
<dbReference type="Pfam" id="PF00172">
    <property type="entry name" value="Zn_clus"/>
    <property type="match status" value="1"/>
</dbReference>
<keyword evidence="5" id="KW-1185">Reference proteome</keyword>
<dbReference type="PANTHER" id="PTHR46910:SF38">
    <property type="entry name" value="ZN(2)-C6 FUNGAL-TYPE DOMAIN-CONTAINING PROTEIN"/>
    <property type="match status" value="1"/>
</dbReference>
<dbReference type="SUPFAM" id="SSF57701">
    <property type="entry name" value="Zn2/Cys6 DNA-binding domain"/>
    <property type="match status" value="1"/>
</dbReference>
<comment type="caution">
    <text evidence="4">The sequence shown here is derived from an EMBL/GenBank/DDBJ whole genome shotgun (WGS) entry which is preliminary data.</text>
</comment>
<dbReference type="EMBL" id="JARJLG010000101">
    <property type="protein sequence ID" value="KAJ7745800.1"/>
    <property type="molecule type" value="Genomic_DNA"/>
</dbReference>
<evidence type="ECO:0000313" key="4">
    <source>
        <dbReference type="EMBL" id="KAJ7745800.1"/>
    </source>
</evidence>